<dbReference type="STRING" id="649764.HMPREF0762_01094"/>
<dbReference type="CDD" id="cd05827">
    <property type="entry name" value="Sortase_C"/>
    <property type="match status" value="1"/>
</dbReference>
<dbReference type="EMBL" id="ACUX02000007">
    <property type="protein sequence ID" value="EEZ61026.1"/>
    <property type="molecule type" value="Genomic_DNA"/>
</dbReference>
<keyword evidence="3" id="KW-0472">Membrane</keyword>
<evidence type="ECO:0000256" key="1">
    <source>
        <dbReference type="ARBA" id="ARBA00022801"/>
    </source>
</evidence>
<dbReference type="InterPro" id="IPR005754">
    <property type="entry name" value="Sortase"/>
</dbReference>
<evidence type="ECO:0000313" key="4">
    <source>
        <dbReference type="EMBL" id="EEZ61026.1"/>
    </source>
</evidence>
<dbReference type="NCBIfam" id="NF033745">
    <property type="entry name" value="class_C_sortase"/>
    <property type="match status" value="1"/>
</dbReference>
<dbReference type="NCBIfam" id="TIGR01076">
    <property type="entry name" value="sortase_fam"/>
    <property type="match status" value="1"/>
</dbReference>
<gene>
    <name evidence="4" type="ORF">HMPREF0762_01094</name>
</gene>
<evidence type="ECO:0000256" key="3">
    <source>
        <dbReference type="SAM" id="Phobius"/>
    </source>
</evidence>
<dbReference type="OrthoDB" id="5242161at2"/>
<reference evidence="4" key="1">
    <citation type="submission" date="2009-10" db="EMBL/GenBank/DDBJ databases">
        <authorList>
            <person name="Weinstock G."/>
            <person name="Sodergren E."/>
            <person name="Clifton S."/>
            <person name="Fulton L."/>
            <person name="Fulton B."/>
            <person name="Courtney L."/>
            <person name="Fronick C."/>
            <person name="Harrison M."/>
            <person name="Strong C."/>
            <person name="Farmer C."/>
            <person name="Delahaunty K."/>
            <person name="Markovic C."/>
            <person name="Hall O."/>
            <person name="Minx P."/>
            <person name="Tomlinson C."/>
            <person name="Mitreva M."/>
            <person name="Nelson J."/>
            <person name="Hou S."/>
            <person name="Wollam A."/>
            <person name="Pepin K.H."/>
            <person name="Johnson M."/>
            <person name="Bhonagiri V."/>
            <person name="Nash W.E."/>
            <person name="Warren W."/>
            <person name="Chinwalla A."/>
            <person name="Mardis E.R."/>
            <person name="Wilson R.K."/>
        </authorList>
    </citation>
    <scope>NUCLEOTIDE SEQUENCE [LARGE SCALE GENOMIC DNA]</scope>
    <source>
        <strain evidence="4">ATCC 700122</strain>
    </source>
</reference>
<keyword evidence="3" id="KW-0812">Transmembrane</keyword>
<feature type="transmembrane region" description="Helical" evidence="3">
    <location>
        <begin position="244"/>
        <end position="266"/>
    </location>
</feature>
<evidence type="ECO:0000313" key="5">
    <source>
        <dbReference type="Proteomes" id="UP000006001"/>
    </source>
</evidence>
<dbReference type="GO" id="GO:0016787">
    <property type="term" value="F:hydrolase activity"/>
    <property type="evidence" value="ECO:0007669"/>
    <property type="project" value="UniProtKB-KW"/>
</dbReference>
<dbReference type="eggNOG" id="COG3764">
    <property type="taxonomic scope" value="Bacteria"/>
</dbReference>
<proteinExistence type="predicted"/>
<name>D0WH62_SLAES</name>
<feature type="active site" description="Acyl-thioester intermediate" evidence="2">
    <location>
        <position position="207"/>
    </location>
</feature>
<keyword evidence="1" id="KW-0378">Hydrolase</keyword>
<organism evidence="4 5">
    <name type="scientific">Slackia exigua (strain ATCC 700122 / DSM 15923 / CIP 105133 / JCM 11022 / KCTC 5966 / S-7)</name>
    <dbReference type="NCBI Taxonomy" id="649764"/>
    <lineage>
        <taxon>Bacteria</taxon>
        <taxon>Bacillati</taxon>
        <taxon>Actinomycetota</taxon>
        <taxon>Coriobacteriia</taxon>
        <taxon>Eggerthellales</taxon>
        <taxon>Eggerthellaceae</taxon>
        <taxon>Slackia</taxon>
    </lineage>
</organism>
<protein>
    <submittedName>
        <fullName evidence="4">Sortase family protein</fullName>
    </submittedName>
</protein>
<dbReference type="Pfam" id="PF04203">
    <property type="entry name" value="Sortase"/>
    <property type="match status" value="1"/>
</dbReference>
<comment type="caution">
    <text evidence="4">The sequence shown here is derived from an EMBL/GenBank/DDBJ whole genome shotgun (WGS) entry which is preliminary data.</text>
</comment>
<dbReference type="SUPFAM" id="SSF63817">
    <property type="entry name" value="Sortase"/>
    <property type="match status" value="1"/>
</dbReference>
<dbReference type="Proteomes" id="UP000006001">
    <property type="component" value="Unassembled WGS sequence"/>
</dbReference>
<keyword evidence="5" id="KW-1185">Reference proteome</keyword>
<dbReference type="AlphaFoldDB" id="D0WH62"/>
<keyword evidence="3" id="KW-1133">Transmembrane helix</keyword>
<dbReference type="InterPro" id="IPR023365">
    <property type="entry name" value="Sortase_dom-sf"/>
</dbReference>
<dbReference type="InterPro" id="IPR042002">
    <property type="entry name" value="Sortase_C"/>
</dbReference>
<dbReference type="Gene3D" id="2.40.260.10">
    <property type="entry name" value="Sortase"/>
    <property type="match status" value="1"/>
</dbReference>
<sequence>MRRILSVIALALAGLGLLAYPSVAMYLSDVNGSYASESYNEFVEEVDQETLDAEWQEAVQYNESLSGNPVHDPFIEGTGMAMQDNYYDVLDLGNAMGTVEIPKISVSLPIYHGTAEDTLQQGIGHLEGSSMPIGGEGTHAVLTGHTGLAHARMFTDLTELEEGDLFYVHVLDRTLAYRVDQILVVEPEDSEALRRVDGKDYCTLLTCTPYGINSHRLLVRGERTDYIPEEKEDIEAVTGSSAPFAIALTAAVTTVAVVIVVTAITVRSRRNERRRQAVIDLILGGGSQEGGSS</sequence>
<dbReference type="HOGENOM" id="CLU_045680_1_3_11"/>
<accession>D0WH62</accession>
<evidence type="ECO:0000256" key="2">
    <source>
        <dbReference type="PIRSR" id="PIRSR605754-1"/>
    </source>
</evidence>
<feature type="active site" description="Proton donor/acceptor" evidence="2">
    <location>
        <position position="145"/>
    </location>
</feature>